<evidence type="ECO:0000256" key="5">
    <source>
        <dbReference type="ARBA" id="ARBA00023163"/>
    </source>
</evidence>
<dbReference type="Pfam" id="PF00155">
    <property type="entry name" value="Aminotran_1_2"/>
    <property type="match status" value="1"/>
</dbReference>
<dbReference type="InterPro" id="IPR036388">
    <property type="entry name" value="WH-like_DNA-bd_sf"/>
</dbReference>
<dbReference type="SUPFAM" id="SSF46785">
    <property type="entry name" value="Winged helix' DNA-binding domain"/>
    <property type="match status" value="1"/>
</dbReference>
<organism evidence="7 8">
    <name type="scientific">Actinoplanes auranticolor</name>
    <dbReference type="NCBI Taxonomy" id="47988"/>
    <lineage>
        <taxon>Bacteria</taxon>
        <taxon>Bacillati</taxon>
        <taxon>Actinomycetota</taxon>
        <taxon>Actinomycetes</taxon>
        <taxon>Micromonosporales</taxon>
        <taxon>Micromonosporaceae</taxon>
        <taxon>Actinoplanes</taxon>
    </lineage>
</organism>
<feature type="domain" description="HTH gntR-type" evidence="6">
    <location>
        <begin position="11"/>
        <end position="79"/>
    </location>
</feature>
<dbReference type="Gene3D" id="3.40.640.10">
    <property type="entry name" value="Type I PLP-dependent aspartate aminotransferase-like (Major domain)"/>
    <property type="match status" value="1"/>
</dbReference>
<evidence type="ECO:0000256" key="1">
    <source>
        <dbReference type="ARBA" id="ARBA00005384"/>
    </source>
</evidence>
<protein>
    <submittedName>
        <fullName evidence="7">GntR family transcriptional regulator</fullName>
    </submittedName>
</protein>
<dbReference type="GO" id="GO:0030170">
    <property type="term" value="F:pyridoxal phosphate binding"/>
    <property type="evidence" value="ECO:0007669"/>
    <property type="project" value="InterPro"/>
</dbReference>
<keyword evidence="4" id="KW-0238">DNA-binding</keyword>
<keyword evidence="2" id="KW-0663">Pyridoxal phosphate</keyword>
<evidence type="ECO:0000313" key="7">
    <source>
        <dbReference type="EMBL" id="GIM63887.1"/>
    </source>
</evidence>
<dbReference type="InterPro" id="IPR036390">
    <property type="entry name" value="WH_DNA-bd_sf"/>
</dbReference>
<evidence type="ECO:0000313" key="8">
    <source>
        <dbReference type="Proteomes" id="UP000681340"/>
    </source>
</evidence>
<dbReference type="EMBL" id="BOQL01000006">
    <property type="protein sequence ID" value="GIM63887.1"/>
    <property type="molecule type" value="Genomic_DNA"/>
</dbReference>
<dbReference type="GO" id="GO:0003700">
    <property type="term" value="F:DNA-binding transcription factor activity"/>
    <property type="evidence" value="ECO:0007669"/>
    <property type="project" value="InterPro"/>
</dbReference>
<accession>A0A919VJ26</accession>
<dbReference type="InterPro" id="IPR004839">
    <property type="entry name" value="Aminotransferase_I/II_large"/>
</dbReference>
<reference evidence="7" key="1">
    <citation type="submission" date="2021-03" db="EMBL/GenBank/DDBJ databases">
        <title>Whole genome shotgun sequence of Actinoplanes auranticolor NBRC 12245.</title>
        <authorList>
            <person name="Komaki H."/>
            <person name="Tamura T."/>
        </authorList>
    </citation>
    <scope>NUCLEOTIDE SEQUENCE</scope>
    <source>
        <strain evidence="7">NBRC 12245</strain>
    </source>
</reference>
<dbReference type="PRINTS" id="PR00035">
    <property type="entry name" value="HTHGNTR"/>
</dbReference>
<dbReference type="AlphaFoldDB" id="A0A919VJ26"/>
<dbReference type="CDD" id="cd00609">
    <property type="entry name" value="AAT_like"/>
    <property type="match status" value="1"/>
</dbReference>
<dbReference type="PANTHER" id="PTHR46577">
    <property type="entry name" value="HTH-TYPE TRANSCRIPTIONAL REGULATORY PROTEIN GABR"/>
    <property type="match status" value="1"/>
</dbReference>
<dbReference type="InterPro" id="IPR015421">
    <property type="entry name" value="PyrdxlP-dep_Trfase_major"/>
</dbReference>
<comment type="similarity">
    <text evidence="1">In the C-terminal section; belongs to the class-I pyridoxal-phosphate-dependent aminotransferase family.</text>
</comment>
<evidence type="ECO:0000256" key="2">
    <source>
        <dbReference type="ARBA" id="ARBA00022898"/>
    </source>
</evidence>
<dbReference type="Gene3D" id="1.10.10.10">
    <property type="entry name" value="Winged helix-like DNA-binding domain superfamily/Winged helix DNA-binding domain"/>
    <property type="match status" value="1"/>
</dbReference>
<evidence type="ECO:0000259" key="6">
    <source>
        <dbReference type="PROSITE" id="PS50949"/>
    </source>
</evidence>
<keyword evidence="3" id="KW-0805">Transcription regulation</keyword>
<sequence>MSFQVHLTGSGDLVVQVYRQLREAILDGRLRPGERLPATRELARSAAVSRTTVSTAYERLLAEGFVTARVGSGTFVDGTGALDRPAGSAPGGRLQPRGIWPELATTAPQRPEPRYDLRVGTPDPALFPLPSWRRLLNRELRTGTLAAGSYADPAGHPALRAAVARRLGISRSVRTGPGDVLVTDGAQQALDLIARVLVEPGDVVAVEEPGYPPARRLFRSHGATVVGVPVDDEGLVVDALPPRARIVYTTPSHQFPLGVPMSHARRRELLSWAQRHGSAVVEDDYDSEFRFGKRPLEPLQSLDRDGHVVYVGSFSKTMLPALRLGFLVAPVTLLPALRLARQVADRHGDTSAEAALAAFIEEGLFGRHLRNASKVYGARRALLLSALDGDLGRWLAPVASAAGLHLTAHLRPDAGVDAATVVTRAERRGVGVQSLADFCAVPPVRDGLVIGYGSIPTDHLPEALRRLARCFTA</sequence>
<dbReference type="Pfam" id="PF00392">
    <property type="entry name" value="GntR"/>
    <property type="match status" value="1"/>
</dbReference>
<comment type="caution">
    <text evidence="7">The sequence shown here is derived from an EMBL/GenBank/DDBJ whole genome shotgun (WGS) entry which is preliminary data.</text>
</comment>
<gene>
    <name evidence="7" type="ORF">Aau02nite_06960</name>
</gene>
<keyword evidence="8" id="KW-1185">Reference proteome</keyword>
<dbReference type="RefSeq" id="WP_212986830.1">
    <property type="nucleotide sequence ID" value="NZ_BAABEA010000051.1"/>
</dbReference>
<dbReference type="SMART" id="SM00345">
    <property type="entry name" value="HTH_GNTR"/>
    <property type="match status" value="1"/>
</dbReference>
<keyword evidence="5" id="KW-0804">Transcription</keyword>
<dbReference type="InterPro" id="IPR051446">
    <property type="entry name" value="HTH_trans_reg/aminotransferase"/>
</dbReference>
<dbReference type="SUPFAM" id="SSF53383">
    <property type="entry name" value="PLP-dependent transferases"/>
    <property type="match status" value="1"/>
</dbReference>
<dbReference type="InterPro" id="IPR000524">
    <property type="entry name" value="Tscrpt_reg_HTH_GntR"/>
</dbReference>
<dbReference type="PANTHER" id="PTHR46577:SF1">
    <property type="entry name" value="HTH-TYPE TRANSCRIPTIONAL REGULATORY PROTEIN GABR"/>
    <property type="match status" value="1"/>
</dbReference>
<name>A0A919VJ26_9ACTN</name>
<evidence type="ECO:0000256" key="3">
    <source>
        <dbReference type="ARBA" id="ARBA00023015"/>
    </source>
</evidence>
<dbReference type="Proteomes" id="UP000681340">
    <property type="component" value="Unassembled WGS sequence"/>
</dbReference>
<dbReference type="PROSITE" id="PS50949">
    <property type="entry name" value="HTH_GNTR"/>
    <property type="match status" value="1"/>
</dbReference>
<proteinExistence type="inferred from homology"/>
<dbReference type="InterPro" id="IPR015424">
    <property type="entry name" value="PyrdxlP-dep_Trfase"/>
</dbReference>
<evidence type="ECO:0000256" key="4">
    <source>
        <dbReference type="ARBA" id="ARBA00023125"/>
    </source>
</evidence>
<dbReference type="CDD" id="cd07377">
    <property type="entry name" value="WHTH_GntR"/>
    <property type="match status" value="1"/>
</dbReference>
<dbReference type="GO" id="GO:0003677">
    <property type="term" value="F:DNA binding"/>
    <property type="evidence" value="ECO:0007669"/>
    <property type="project" value="UniProtKB-KW"/>
</dbReference>